<name>A0A060C385_9ACTN</name>
<protein>
    <submittedName>
        <fullName evidence="2">Glycos_transf_1</fullName>
    </submittedName>
</protein>
<dbReference type="PANTHER" id="PTHR12526:SF637">
    <property type="entry name" value="GLYCOSYLTRANSFERASE EPSF-RELATED"/>
    <property type="match status" value="1"/>
</dbReference>
<proteinExistence type="predicted"/>
<dbReference type="SUPFAM" id="SSF53756">
    <property type="entry name" value="UDP-Glycosyltransferase/glycogen phosphorylase"/>
    <property type="match status" value="1"/>
</dbReference>
<evidence type="ECO:0000313" key="2">
    <source>
        <dbReference type="EMBL" id="AIA89699.1"/>
    </source>
</evidence>
<dbReference type="InterPro" id="IPR001296">
    <property type="entry name" value="Glyco_trans_1"/>
</dbReference>
<feature type="non-terminal residue" evidence="2">
    <location>
        <position position="1"/>
    </location>
</feature>
<dbReference type="GO" id="GO:0016757">
    <property type="term" value="F:glycosyltransferase activity"/>
    <property type="evidence" value="ECO:0007669"/>
    <property type="project" value="InterPro"/>
</dbReference>
<feature type="domain" description="Glycosyl transferase family 1" evidence="1">
    <location>
        <begin position="1"/>
        <end position="138"/>
    </location>
</feature>
<sequence length="152" mass="16561">KGVAQLVAAVKDLHKKHLALHLVVAGDGPLLESLKKEAPDYIHLIGRIDHPHVVALLKTADIFCLPTRSEGFATSALEAVACGVYLAISDVGGARELTENFQQGMLLRDVRAETIAKAIETALEMPETRKIAEENARQIVETRFTWKNTALA</sequence>
<dbReference type="CDD" id="cd03801">
    <property type="entry name" value="GT4_PimA-like"/>
    <property type="match status" value="1"/>
</dbReference>
<organism evidence="2">
    <name type="scientific">uncultured Gordonibacter sp</name>
    <dbReference type="NCBI Taxonomy" id="886349"/>
    <lineage>
        <taxon>Bacteria</taxon>
        <taxon>Bacillati</taxon>
        <taxon>Actinomycetota</taxon>
        <taxon>Coriobacteriia</taxon>
        <taxon>Eggerthellales</taxon>
        <taxon>Eggerthellaceae</taxon>
        <taxon>Gordonibacter</taxon>
        <taxon>environmental samples</taxon>
    </lineage>
</organism>
<dbReference type="AlphaFoldDB" id="A0A060C385"/>
<accession>A0A060C385</accession>
<dbReference type="EMBL" id="KF122403">
    <property type="protein sequence ID" value="AIA89699.1"/>
    <property type="molecule type" value="Genomic_DNA"/>
</dbReference>
<feature type="non-terminal residue" evidence="2">
    <location>
        <position position="152"/>
    </location>
</feature>
<dbReference type="Pfam" id="PF00534">
    <property type="entry name" value="Glycos_transf_1"/>
    <property type="match status" value="1"/>
</dbReference>
<dbReference type="Gene3D" id="3.40.50.2000">
    <property type="entry name" value="Glycogen Phosphorylase B"/>
    <property type="match status" value="1"/>
</dbReference>
<reference evidence="2" key="1">
    <citation type="journal article" date="2013" name="Environ. Microbiol.">
        <title>Seasonally variable intestinal metagenomes of the red palm weevil (Rhynchophorus ferrugineus).</title>
        <authorList>
            <person name="Jia S."/>
            <person name="Zhang X."/>
            <person name="Zhang G."/>
            <person name="Yin A."/>
            <person name="Zhang S."/>
            <person name="Li F."/>
            <person name="Wang L."/>
            <person name="Zhao D."/>
            <person name="Yun Q."/>
            <person name="Tala"/>
            <person name="Wang J."/>
            <person name="Sun G."/>
            <person name="Baabdullah M."/>
            <person name="Yu X."/>
            <person name="Hu S."/>
            <person name="Al-Mssallem I.S."/>
            <person name="Yu J."/>
        </authorList>
    </citation>
    <scope>NUCLEOTIDE SEQUENCE</scope>
</reference>
<dbReference type="PANTHER" id="PTHR12526">
    <property type="entry name" value="GLYCOSYLTRANSFERASE"/>
    <property type="match status" value="1"/>
</dbReference>
<evidence type="ECO:0000259" key="1">
    <source>
        <dbReference type="Pfam" id="PF00534"/>
    </source>
</evidence>